<dbReference type="EMBL" id="WHOA01000141">
    <property type="protein sequence ID" value="NOU73797.1"/>
    <property type="molecule type" value="Genomic_DNA"/>
</dbReference>
<keyword evidence="1" id="KW-0812">Transmembrane</keyword>
<gene>
    <name evidence="2" type="ORF">GC098_20730</name>
</gene>
<evidence type="ECO:0000256" key="1">
    <source>
        <dbReference type="SAM" id="Phobius"/>
    </source>
</evidence>
<protein>
    <submittedName>
        <fullName evidence="2">Uncharacterized protein</fullName>
    </submittedName>
</protein>
<feature type="transmembrane region" description="Helical" evidence="1">
    <location>
        <begin position="12"/>
        <end position="31"/>
    </location>
</feature>
<organism evidence="2 3">
    <name type="scientific">Paenibacillus phytorum</name>
    <dbReference type="NCBI Taxonomy" id="2654977"/>
    <lineage>
        <taxon>Bacteria</taxon>
        <taxon>Bacillati</taxon>
        <taxon>Bacillota</taxon>
        <taxon>Bacilli</taxon>
        <taxon>Bacillales</taxon>
        <taxon>Paenibacillaceae</taxon>
        <taxon>Paenibacillus</taxon>
    </lineage>
</organism>
<sequence>MLMEEEVTVLLRVGLIFVMIPVVVLVISLMIKFKKQGYGWFLSHLILFTFGALTWIRILETRAFTSSMYNSLTITAIGVMWAVSMVCFAIGLLSLSYLKKEKEGVDTYPQ</sequence>
<accession>A0ABX1XYY2</accession>
<evidence type="ECO:0000313" key="2">
    <source>
        <dbReference type="EMBL" id="NOU73797.1"/>
    </source>
</evidence>
<reference evidence="2 3" key="1">
    <citation type="submission" date="2019-10" db="EMBL/GenBank/DDBJ databases">
        <title>Description of Paenibacillus terrestris sp. nov.</title>
        <authorList>
            <person name="Carlier A."/>
            <person name="Qi S."/>
        </authorList>
    </citation>
    <scope>NUCLEOTIDE SEQUENCE [LARGE SCALE GENOMIC DNA]</scope>
    <source>
        <strain evidence="2 3">LMG 31458</strain>
    </source>
</reference>
<keyword evidence="1" id="KW-0472">Membrane</keyword>
<comment type="caution">
    <text evidence="2">The sequence shown here is derived from an EMBL/GenBank/DDBJ whole genome shotgun (WGS) entry which is preliminary data.</text>
</comment>
<evidence type="ECO:0000313" key="3">
    <source>
        <dbReference type="Proteomes" id="UP000616779"/>
    </source>
</evidence>
<proteinExistence type="predicted"/>
<dbReference type="Proteomes" id="UP000616779">
    <property type="component" value="Unassembled WGS sequence"/>
</dbReference>
<feature type="transmembrane region" description="Helical" evidence="1">
    <location>
        <begin position="71"/>
        <end position="93"/>
    </location>
</feature>
<name>A0ABX1XYY2_9BACL</name>
<keyword evidence="3" id="KW-1185">Reference proteome</keyword>
<keyword evidence="1" id="KW-1133">Transmembrane helix</keyword>
<feature type="transmembrane region" description="Helical" evidence="1">
    <location>
        <begin position="38"/>
        <end position="59"/>
    </location>
</feature>